<sequence length="173" mass="19114">NSEAEHLACRGLCSLSRMADGAEPGPEDEVLDQQDGHLQHVEKRVRMSACMELVKQHAASNDAEVQSLIAQLAPELGEFDAKNYLFHSWLVRCYHNIRQREAQTFGAEELAFPRARQLLSSGPERFSARQLEVLNELLREDGAMSDEVEILGSKLSLWRSPALAGGLTLACAG</sequence>
<dbReference type="EMBL" id="CAUJNA010000265">
    <property type="protein sequence ID" value="CAJ1374609.1"/>
    <property type="molecule type" value="Genomic_DNA"/>
</dbReference>
<accession>A0AA36MJG4</accession>
<name>A0AA36MJG4_9DINO</name>
<gene>
    <name evidence="1" type="ORF">EVOR1521_LOCUS4120</name>
</gene>
<protein>
    <submittedName>
        <fullName evidence="1">Uncharacterized protein</fullName>
    </submittedName>
</protein>
<reference evidence="1" key="1">
    <citation type="submission" date="2023-08" db="EMBL/GenBank/DDBJ databases">
        <authorList>
            <person name="Chen Y."/>
            <person name="Shah S."/>
            <person name="Dougan E. K."/>
            <person name="Thang M."/>
            <person name="Chan C."/>
        </authorList>
    </citation>
    <scope>NUCLEOTIDE SEQUENCE</scope>
</reference>
<keyword evidence="2" id="KW-1185">Reference proteome</keyword>
<proteinExistence type="predicted"/>
<organism evidence="1 2">
    <name type="scientific">Effrenium voratum</name>
    <dbReference type="NCBI Taxonomy" id="2562239"/>
    <lineage>
        <taxon>Eukaryota</taxon>
        <taxon>Sar</taxon>
        <taxon>Alveolata</taxon>
        <taxon>Dinophyceae</taxon>
        <taxon>Suessiales</taxon>
        <taxon>Symbiodiniaceae</taxon>
        <taxon>Effrenium</taxon>
    </lineage>
</organism>
<evidence type="ECO:0000313" key="2">
    <source>
        <dbReference type="Proteomes" id="UP001178507"/>
    </source>
</evidence>
<feature type="non-terminal residue" evidence="1">
    <location>
        <position position="1"/>
    </location>
</feature>
<dbReference type="Proteomes" id="UP001178507">
    <property type="component" value="Unassembled WGS sequence"/>
</dbReference>
<dbReference type="AlphaFoldDB" id="A0AA36MJG4"/>
<evidence type="ECO:0000313" key="1">
    <source>
        <dbReference type="EMBL" id="CAJ1374609.1"/>
    </source>
</evidence>
<comment type="caution">
    <text evidence="1">The sequence shown here is derived from an EMBL/GenBank/DDBJ whole genome shotgun (WGS) entry which is preliminary data.</text>
</comment>